<feature type="signal peptide" evidence="1">
    <location>
        <begin position="1"/>
        <end position="24"/>
    </location>
</feature>
<organism evidence="2 3">
    <name type="scientific">Punica granatum</name>
    <name type="common">Pomegranate</name>
    <dbReference type="NCBI Taxonomy" id="22663"/>
    <lineage>
        <taxon>Eukaryota</taxon>
        <taxon>Viridiplantae</taxon>
        <taxon>Streptophyta</taxon>
        <taxon>Embryophyta</taxon>
        <taxon>Tracheophyta</taxon>
        <taxon>Spermatophyta</taxon>
        <taxon>Magnoliopsida</taxon>
        <taxon>eudicotyledons</taxon>
        <taxon>Gunneridae</taxon>
        <taxon>Pentapetalae</taxon>
        <taxon>rosids</taxon>
        <taxon>malvids</taxon>
        <taxon>Myrtales</taxon>
        <taxon>Lythraceae</taxon>
        <taxon>Punica</taxon>
    </lineage>
</organism>
<name>A0A2I0KUN8_PUNGR</name>
<reference evidence="2 3" key="1">
    <citation type="submission" date="2017-11" db="EMBL/GenBank/DDBJ databases">
        <title>De-novo sequencing of pomegranate (Punica granatum L.) genome.</title>
        <authorList>
            <person name="Akparov Z."/>
            <person name="Amiraslanov A."/>
            <person name="Hajiyeva S."/>
            <person name="Abbasov M."/>
            <person name="Kaur K."/>
            <person name="Hamwieh A."/>
            <person name="Solovyev V."/>
            <person name="Salamov A."/>
            <person name="Braich B."/>
            <person name="Kosarev P."/>
            <person name="Mahmoud A."/>
            <person name="Hajiyev E."/>
            <person name="Babayeva S."/>
            <person name="Izzatullayeva V."/>
            <person name="Mammadov A."/>
            <person name="Mammadov A."/>
            <person name="Sharifova S."/>
            <person name="Ojaghi J."/>
            <person name="Eynullazada K."/>
            <person name="Bayramov B."/>
            <person name="Abdulazimova A."/>
            <person name="Shahmuradov I."/>
        </authorList>
    </citation>
    <scope>NUCLEOTIDE SEQUENCE [LARGE SCALE GENOMIC DNA]</scope>
    <source>
        <strain evidence="3">cv. AG2017</strain>
        <tissue evidence="2">Leaf</tissue>
    </source>
</reference>
<proteinExistence type="predicted"/>
<evidence type="ECO:0000313" key="3">
    <source>
        <dbReference type="Proteomes" id="UP000233551"/>
    </source>
</evidence>
<evidence type="ECO:0000313" key="2">
    <source>
        <dbReference type="EMBL" id="PKI72185.1"/>
    </source>
</evidence>
<accession>A0A2I0KUN8</accession>
<dbReference type="AlphaFoldDB" id="A0A2I0KUN8"/>
<keyword evidence="1" id="KW-0732">Signal</keyword>
<gene>
    <name evidence="2" type="ORF">CRG98_007383</name>
</gene>
<keyword evidence="3" id="KW-1185">Reference proteome</keyword>
<sequence length="120" mass="13820">MTVSAGLSLSRRLLLLSLSPPICSVREWLWSAKVGREWWWGWRECGREDAQLKGVFFGCRRADRERVSVAGARDREQPVKLTASSAKIFCRVSLTQTALTSLSRSVSVRRLVRVSYRWYE</sequence>
<evidence type="ECO:0000256" key="1">
    <source>
        <dbReference type="SAM" id="SignalP"/>
    </source>
</evidence>
<protein>
    <recommendedName>
        <fullName evidence="4">Secreted protein</fullName>
    </recommendedName>
</protein>
<evidence type="ECO:0008006" key="4">
    <source>
        <dbReference type="Google" id="ProtNLM"/>
    </source>
</evidence>
<feature type="chain" id="PRO_5014152850" description="Secreted protein" evidence="1">
    <location>
        <begin position="25"/>
        <end position="120"/>
    </location>
</feature>
<dbReference type="EMBL" id="PGOL01000336">
    <property type="protein sequence ID" value="PKI72185.1"/>
    <property type="molecule type" value="Genomic_DNA"/>
</dbReference>
<comment type="caution">
    <text evidence="2">The sequence shown here is derived from an EMBL/GenBank/DDBJ whole genome shotgun (WGS) entry which is preliminary data.</text>
</comment>
<dbReference type="Proteomes" id="UP000233551">
    <property type="component" value="Unassembled WGS sequence"/>
</dbReference>